<proteinExistence type="predicted"/>
<organism evidence="2 3">
    <name type="scientific">Taurinivorans muris</name>
    <dbReference type="NCBI Taxonomy" id="2787751"/>
    <lineage>
        <taxon>Bacteria</taxon>
        <taxon>Pseudomonadati</taxon>
        <taxon>Thermodesulfobacteriota</taxon>
        <taxon>Desulfovibrionia</taxon>
        <taxon>Desulfovibrionales</taxon>
        <taxon>Desulfovibrionaceae</taxon>
        <taxon>Taurinivorans</taxon>
    </lineage>
</organism>
<evidence type="ECO:0000313" key="2">
    <source>
        <dbReference type="EMBL" id="UWX06511.1"/>
    </source>
</evidence>
<evidence type="ECO:0000259" key="1">
    <source>
        <dbReference type="Pfam" id="PF13524"/>
    </source>
</evidence>
<protein>
    <submittedName>
        <fullName evidence="2">Glycosyltransferase</fullName>
    </submittedName>
</protein>
<sequence>MEKRNPSARMNAKTIIDELGRKKTLLHGDFSYIPLDFHNFNTFYSNPANAVSCRKKQILFLGLGAELDDILPCSENKEQVFYLEHSAFAKQISHDLPENFQAVDEKELPALCNAEFFQKTDILFYKQNLQLFPGFWNALLIRLRSAFFASAQHTLSAKEKYIFLTGGNNDLLHRELCQAIQDINHIPVSLGQKNIQEILELTDAKKPVLYLSVNAQALDNNGLIHEYLKQKNIPLALWFVDNVWNILSRFSQAWWKECAIFLTDFSFASQLRKEGAKKLFPLPLASHSLQAPYADLPKIPLFFVGNSSFANKNAYFSGCKLEHDFEQNIYRTIQKNFFEQKELPDFHSIRQTLLSQEALWQNKNCRTISYAATKADLYLRKLWLENLSPLVHIMGDDAWQDILATKHTFYPPADYYKILPSYYKNSLFTLNLTSLLMPANLSQRHFDVWKHHGFLLSSPSEGMEIFPQDIQSVITVHNPQDCLKRLELLLTKPNLKTEIQKTMQNEIARKHQYTHRLQFILEHA</sequence>
<feature type="domain" description="Spore protein YkvP/CgeB glycosyl transferase-like" evidence="1">
    <location>
        <begin position="381"/>
        <end position="522"/>
    </location>
</feature>
<dbReference type="RefSeq" id="WP_334316123.1">
    <property type="nucleotide sequence ID" value="NZ_CP065938.1"/>
</dbReference>
<evidence type="ECO:0000313" key="3">
    <source>
        <dbReference type="Proteomes" id="UP001058120"/>
    </source>
</evidence>
<keyword evidence="3" id="KW-1185">Reference proteome</keyword>
<reference evidence="2" key="1">
    <citation type="submission" date="2020-12" db="EMBL/GenBank/DDBJ databases">
        <title>Taurinivorans muris gen. nov., sp. nov., fundamental and realized metabolic niche of a ubiquitous sulfidogenic bacterium in the murine intestine.</title>
        <authorList>
            <person name="Ye H."/>
            <person name="Hanson B.T."/>
            <person name="Loy A."/>
        </authorList>
    </citation>
    <scope>NUCLEOTIDE SEQUENCE</scope>
    <source>
        <strain evidence="2">LT0009</strain>
    </source>
</reference>
<dbReference type="InterPro" id="IPR055259">
    <property type="entry name" value="YkvP/CgeB_Glyco_trans-like"/>
</dbReference>
<accession>A0ABY5Y3T0</accession>
<dbReference type="Pfam" id="PF13524">
    <property type="entry name" value="Glyco_trans_1_2"/>
    <property type="match status" value="1"/>
</dbReference>
<name>A0ABY5Y3T0_9BACT</name>
<dbReference type="Proteomes" id="UP001058120">
    <property type="component" value="Chromosome"/>
</dbReference>
<dbReference type="EMBL" id="CP065938">
    <property type="protein sequence ID" value="UWX06511.1"/>
    <property type="molecule type" value="Genomic_DNA"/>
</dbReference>
<gene>
    <name evidence="2" type="ORF">JBF11_04155</name>
</gene>